<reference evidence="1" key="1">
    <citation type="submission" date="2020-08" db="EMBL/GenBank/DDBJ databases">
        <title>Multicomponent nature underlies the extraordinary mechanical properties of spider dragline silk.</title>
        <authorList>
            <person name="Kono N."/>
            <person name="Nakamura H."/>
            <person name="Mori M."/>
            <person name="Yoshida Y."/>
            <person name="Ohtoshi R."/>
            <person name="Malay A.D."/>
            <person name="Moran D.A.P."/>
            <person name="Tomita M."/>
            <person name="Numata K."/>
            <person name="Arakawa K."/>
        </authorList>
    </citation>
    <scope>NUCLEOTIDE SEQUENCE</scope>
</reference>
<name>A0A8X7C450_9ARAC</name>
<organism evidence="1 2">
    <name type="scientific">Trichonephila inaurata madagascariensis</name>
    <dbReference type="NCBI Taxonomy" id="2747483"/>
    <lineage>
        <taxon>Eukaryota</taxon>
        <taxon>Metazoa</taxon>
        <taxon>Ecdysozoa</taxon>
        <taxon>Arthropoda</taxon>
        <taxon>Chelicerata</taxon>
        <taxon>Arachnida</taxon>
        <taxon>Araneae</taxon>
        <taxon>Araneomorphae</taxon>
        <taxon>Entelegynae</taxon>
        <taxon>Araneoidea</taxon>
        <taxon>Nephilidae</taxon>
        <taxon>Trichonephila</taxon>
        <taxon>Trichonephila inaurata</taxon>
    </lineage>
</organism>
<dbReference type="EMBL" id="BMAV01010066">
    <property type="protein sequence ID" value="GFY54900.1"/>
    <property type="molecule type" value="Genomic_DNA"/>
</dbReference>
<sequence>MILLVCSCLNIRVHGRGSTFNLVDSKTLNLPENVLRDSFFESQIYPVNLDLAGVTLSQKALCKVRYIENWAITTCACCTMEMFAKRIDDNDTVLVSNRAETNANCISSLMDSDRYSSLFKLILPDVNDNFIQNNIGK</sequence>
<dbReference type="Proteomes" id="UP000886998">
    <property type="component" value="Unassembled WGS sequence"/>
</dbReference>
<evidence type="ECO:0000313" key="2">
    <source>
        <dbReference type="Proteomes" id="UP000886998"/>
    </source>
</evidence>
<evidence type="ECO:0000313" key="1">
    <source>
        <dbReference type="EMBL" id="GFY54900.1"/>
    </source>
</evidence>
<dbReference type="AlphaFoldDB" id="A0A8X7C450"/>
<protein>
    <submittedName>
        <fullName evidence="1">Uncharacterized protein</fullName>
    </submittedName>
</protein>
<gene>
    <name evidence="1" type="primary">AVEN_269751_1</name>
    <name evidence="1" type="ORF">TNIN_49031</name>
</gene>
<accession>A0A8X7C450</accession>
<dbReference type="OrthoDB" id="9992964at2759"/>
<keyword evidence="2" id="KW-1185">Reference proteome</keyword>
<comment type="caution">
    <text evidence="1">The sequence shown here is derived from an EMBL/GenBank/DDBJ whole genome shotgun (WGS) entry which is preliminary data.</text>
</comment>
<proteinExistence type="predicted"/>